<dbReference type="Proteomes" id="UP000437131">
    <property type="component" value="Unassembled WGS sequence"/>
</dbReference>
<organism evidence="2 3">
    <name type="scientific">Cyanobacterium aponinum 0216</name>
    <dbReference type="NCBI Taxonomy" id="2676140"/>
    <lineage>
        <taxon>Bacteria</taxon>
        <taxon>Bacillati</taxon>
        <taxon>Cyanobacteriota</taxon>
        <taxon>Cyanophyceae</taxon>
        <taxon>Oscillatoriophycideae</taxon>
        <taxon>Chroococcales</taxon>
        <taxon>Geminocystaceae</taxon>
        <taxon>Cyanobacterium</taxon>
    </lineage>
</organism>
<dbReference type="AlphaFoldDB" id="A0A844GWN7"/>
<feature type="compositionally biased region" description="Acidic residues" evidence="1">
    <location>
        <begin position="97"/>
        <end position="108"/>
    </location>
</feature>
<dbReference type="RefSeq" id="WP_155084038.1">
    <property type="nucleotide sequence ID" value="NZ_WMIA01000012.1"/>
</dbReference>
<name>A0A844GWN7_9CHRO</name>
<feature type="compositionally biased region" description="Acidic residues" evidence="1">
    <location>
        <begin position="72"/>
        <end position="89"/>
    </location>
</feature>
<feature type="region of interest" description="Disordered" evidence="1">
    <location>
        <begin position="55"/>
        <end position="145"/>
    </location>
</feature>
<evidence type="ECO:0000256" key="1">
    <source>
        <dbReference type="SAM" id="MobiDB-lite"/>
    </source>
</evidence>
<dbReference type="EMBL" id="WMIA01000012">
    <property type="protein sequence ID" value="MTF39451.1"/>
    <property type="molecule type" value="Genomic_DNA"/>
</dbReference>
<proteinExistence type="predicted"/>
<feature type="compositionally biased region" description="Acidic residues" evidence="1">
    <location>
        <begin position="124"/>
        <end position="145"/>
    </location>
</feature>
<reference evidence="2 3" key="1">
    <citation type="submission" date="2019-11" db="EMBL/GenBank/DDBJ databases">
        <title>Isolation of a new High Light Tolerant Cyanobacteria.</title>
        <authorList>
            <person name="Dobson Z."/>
            <person name="Vaughn N."/>
            <person name="Vaughn M."/>
            <person name="Fromme P."/>
            <person name="Mazor Y."/>
        </authorList>
    </citation>
    <scope>NUCLEOTIDE SEQUENCE [LARGE SCALE GENOMIC DNA]</scope>
    <source>
        <strain evidence="2 3">0216</strain>
    </source>
</reference>
<comment type="caution">
    <text evidence="2">The sequence shown here is derived from an EMBL/GenBank/DDBJ whole genome shotgun (WGS) entry which is preliminary data.</text>
</comment>
<protein>
    <submittedName>
        <fullName evidence="2">Uncharacterized protein</fullName>
    </submittedName>
</protein>
<accession>A0A844GWN7</accession>
<feature type="compositionally biased region" description="Basic and acidic residues" evidence="1">
    <location>
        <begin position="55"/>
        <end position="69"/>
    </location>
</feature>
<gene>
    <name evidence="2" type="ORF">GGC33_11000</name>
</gene>
<sequence length="145" mass="16949">MKNLSNLLWFSGLLGLVTLALGATMSESLAQIRGEDSDRFFRQGNEMMEEQIREIQRESVRQQQEEKAQMGEMDDMDMNDMDMDMENPENMDRFEEDRDEKETELETELEMKQPSGVEFKEVEENPEGLDDNVPESPENEIEVQM</sequence>
<evidence type="ECO:0000313" key="2">
    <source>
        <dbReference type="EMBL" id="MTF39451.1"/>
    </source>
</evidence>
<evidence type="ECO:0000313" key="3">
    <source>
        <dbReference type="Proteomes" id="UP000437131"/>
    </source>
</evidence>